<keyword evidence="1" id="KW-0812">Transmembrane</keyword>
<evidence type="ECO:0000313" key="2">
    <source>
        <dbReference type="EMBL" id="VDI49095.1"/>
    </source>
</evidence>
<dbReference type="EMBL" id="UYJE01006791">
    <property type="protein sequence ID" value="VDI49095.1"/>
    <property type="molecule type" value="Genomic_DNA"/>
</dbReference>
<evidence type="ECO:0000313" key="3">
    <source>
        <dbReference type="Proteomes" id="UP000596742"/>
    </source>
</evidence>
<name>A0A8B6FEY9_MYTGA</name>
<dbReference type="Proteomes" id="UP000596742">
    <property type="component" value="Unassembled WGS sequence"/>
</dbReference>
<keyword evidence="3" id="KW-1185">Reference proteome</keyword>
<gene>
    <name evidence="2" type="ORF">MGAL_10B094624</name>
</gene>
<keyword evidence="1" id="KW-1133">Transmembrane helix</keyword>
<comment type="caution">
    <text evidence="2">The sequence shown here is derived from an EMBL/GenBank/DDBJ whole genome shotgun (WGS) entry which is preliminary data.</text>
</comment>
<protein>
    <submittedName>
        <fullName evidence="2">Uncharacterized protein</fullName>
    </submittedName>
</protein>
<reference evidence="2" key="1">
    <citation type="submission" date="2018-11" db="EMBL/GenBank/DDBJ databases">
        <authorList>
            <person name="Alioto T."/>
            <person name="Alioto T."/>
        </authorList>
    </citation>
    <scope>NUCLEOTIDE SEQUENCE</scope>
</reference>
<keyword evidence="1" id="KW-0472">Membrane</keyword>
<dbReference type="AlphaFoldDB" id="A0A8B6FEY9"/>
<organism evidence="2 3">
    <name type="scientific">Mytilus galloprovincialis</name>
    <name type="common">Mediterranean mussel</name>
    <dbReference type="NCBI Taxonomy" id="29158"/>
    <lineage>
        <taxon>Eukaryota</taxon>
        <taxon>Metazoa</taxon>
        <taxon>Spiralia</taxon>
        <taxon>Lophotrochozoa</taxon>
        <taxon>Mollusca</taxon>
        <taxon>Bivalvia</taxon>
        <taxon>Autobranchia</taxon>
        <taxon>Pteriomorphia</taxon>
        <taxon>Mytilida</taxon>
        <taxon>Mytiloidea</taxon>
        <taxon>Mytilidae</taxon>
        <taxon>Mytilinae</taxon>
        <taxon>Mytilus</taxon>
    </lineage>
</organism>
<feature type="non-terminal residue" evidence="2">
    <location>
        <position position="1"/>
    </location>
</feature>
<evidence type="ECO:0000256" key="1">
    <source>
        <dbReference type="SAM" id="Phobius"/>
    </source>
</evidence>
<sequence>HPPKNTWVKSTSVEIATITFGCSNNSSLSIYFTGIDLAMRSIIILINCTTKHCFNLIRTKDCYCSGSFGERKNKVHLQFCLNIMNAMEKFDQGRNGDETRFWRKYEISILVSMVSSLVIYLFIS</sequence>
<accession>A0A8B6FEY9</accession>
<feature type="transmembrane region" description="Helical" evidence="1">
    <location>
        <begin position="105"/>
        <end position="123"/>
    </location>
</feature>
<proteinExistence type="predicted"/>